<evidence type="ECO:0000256" key="1">
    <source>
        <dbReference type="SAM" id="MobiDB-lite"/>
    </source>
</evidence>
<organism evidence="2 3">
    <name type="scientific">Liparis tanakae</name>
    <name type="common">Tanaka's snailfish</name>
    <dbReference type="NCBI Taxonomy" id="230148"/>
    <lineage>
        <taxon>Eukaryota</taxon>
        <taxon>Metazoa</taxon>
        <taxon>Chordata</taxon>
        <taxon>Craniata</taxon>
        <taxon>Vertebrata</taxon>
        <taxon>Euteleostomi</taxon>
        <taxon>Actinopterygii</taxon>
        <taxon>Neopterygii</taxon>
        <taxon>Teleostei</taxon>
        <taxon>Neoteleostei</taxon>
        <taxon>Acanthomorphata</taxon>
        <taxon>Eupercaria</taxon>
        <taxon>Perciformes</taxon>
        <taxon>Cottioidei</taxon>
        <taxon>Cottales</taxon>
        <taxon>Liparidae</taxon>
        <taxon>Liparis</taxon>
    </lineage>
</organism>
<evidence type="ECO:0000313" key="2">
    <source>
        <dbReference type="EMBL" id="TNN87640.1"/>
    </source>
</evidence>
<sequence length="127" mass="13825">MGSWQQAASLRLSPSLQPSPLSLVFPPPLAHTYELKPPDRKYRLGSQRGVPNSNQPRGKKGHLGSDDDDDLEELLDMSNDEGVEGEDSDEDDEVPSKAPQPLSSSALIKLAEGDEDVVEDLELSDDD</sequence>
<gene>
    <name evidence="2" type="ORF">EYF80_001987</name>
</gene>
<feature type="compositionally biased region" description="Basic and acidic residues" evidence="1">
    <location>
        <begin position="33"/>
        <end position="42"/>
    </location>
</feature>
<evidence type="ECO:0000313" key="3">
    <source>
        <dbReference type="Proteomes" id="UP000314294"/>
    </source>
</evidence>
<proteinExistence type="predicted"/>
<keyword evidence="3" id="KW-1185">Reference proteome</keyword>
<reference evidence="2 3" key="1">
    <citation type="submission" date="2019-03" db="EMBL/GenBank/DDBJ databases">
        <title>First draft genome of Liparis tanakae, snailfish: a comprehensive survey of snailfish specific genes.</title>
        <authorList>
            <person name="Kim W."/>
            <person name="Song I."/>
            <person name="Jeong J.-H."/>
            <person name="Kim D."/>
            <person name="Kim S."/>
            <person name="Ryu S."/>
            <person name="Song J.Y."/>
            <person name="Lee S.K."/>
        </authorList>
    </citation>
    <scope>NUCLEOTIDE SEQUENCE [LARGE SCALE GENOMIC DNA]</scope>
    <source>
        <tissue evidence="2">Muscle</tissue>
    </source>
</reference>
<comment type="caution">
    <text evidence="2">The sequence shown here is derived from an EMBL/GenBank/DDBJ whole genome shotgun (WGS) entry which is preliminary data.</text>
</comment>
<feature type="compositionally biased region" description="Acidic residues" evidence="1">
    <location>
        <begin position="66"/>
        <end position="93"/>
    </location>
</feature>
<name>A0A4Z2JBW9_9TELE</name>
<feature type="region of interest" description="Disordered" evidence="1">
    <location>
        <begin position="1"/>
        <end position="127"/>
    </location>
</feature>
<feature type="compositionally biased region" description="Acidic residues" evidence="1">
    <location>
        <begin position="113"/>
        <end position="127"/>
    </location>
</feature>
<accession>A0A4Z2JBW9</accession>
<protein>
    <submittedName>
        <fullName evidence="2">Uncharacterized protein</fullName>
    </submittedName>
</protein>
<feature type="compositionally biased region" description="Low complexity" evidence="1">
    <location>
        <begin position="9"/>
        <end position="24"/>
    </location>
</feature>
<dbReference type="EMBL" id="SRLO01000009">
    <property type="protein sequence ID" value="TNN87640.1"/>
    <property type="molecule type" value="Genomic_DNA"/>
</dbReference>
<dbReference type="AlphaFoldDB" id="A0A4Z2JBW9"/>
<dbReference type="Proteomes" id="UP000314294">
    <property type="component" value="Unassembled WGS sequence"/>
</dbReference>